<protein>
    <submittedName>
        <fullName evidence="9">Biopolymer transporter ExbD</fullName>
    </submittedName>
</protein>
<dbReference type="RefSeq" id="WP_069965634.1">
    <property type="nucleotide sequence ID" value="NZ_CM124774.1"/>
</dbReference>
<evidence type="ECO:0000256" key="8">
    <source>
        <dbReference type="SAM" id="Phobius"/>
    </source>
</evidence>
<dbReference type="PANTHER" id="PTHR30558:SF3">
    <property type="entry name" value="BIOPOLYMER TRANSPORT PROTEIN EXBD-RELATED"/>
    <property type="match status" value="1"/>
</dbReference>
<evidence type="ECO:0000256" key="5">
    <source>
        <dbReference type="ARBA" id="ARBA00022989"/>
    </source>
</evidence>
<dbReference type="OrthoDB" id="465809at2"/>
<keyword evidence="6 8" id="KW-0472">Membrane</keyword>
<dbReference type="STRING" id="1781255.BH720_02780"/>
<keyword evidence="4 7" id="KW-0812">Transmembrane</keyword>
<evidence type="ECO:0000256" key="6">
    <source>
        <dbReference type="ARBA" id="ARBA00023136"/>
    </source>
</evidence>
<keyword evidence="3" id="KW-1003">Cell membrane</keyword>
<dbReference type="PANTHER" id="PTHR30558">
    <property type="entry name" value="EXBD MEMBRANE COMPONENT OF PMF-DRIVEN MACROMOLECULE IMPORT SYSTEM"/>
    <property type="match status" value="1"/>
</dbReference>
<dbReference type="Gene3D" id="3.30.420.270">
    <property type="match status" value="1"/>
</dbReference>
<dbReference type="InterPro" id="IPR003400">
    <property type="entry name" value="ExbD"/>
</dbReference>
<comment type="caution">
    <text evidence="9">The sequence shown here is derived from an EMBL/GenBank/DDBJ whole genome shotgun (WGS) entry which is preliminary data.</text>
</comment>
<feature type="transmembrane region" description="Helical" evidence="8">
    <location>
        <begin position="20"/>
        <end position="38"/>
    </location>
</feature>
<dbReference type="EMBL" id="MJGC01000032">
    <property type="protein sequence ID" value="OEJ76704.1"/>
    <property type="molecule type" value="Genomic_DNA"/>
</dbReference>
<sequence>MRFKSRQQNSQVPEVNLVPMMDVLMSVLTFFIILSMSLTGQRILNVNLPGIGQGESQVEAVQPLEVGLNNQGEILLNNQVISKTQLAREIQSYLAQNPEGVVTLKADRTLPYRQVSQLLVEMRDVGGANVSLAIERN</sequence>
<dbReference type="GO" id="GO:0022857">
    <property type="term" value="F:transmembrane transporter activity"/>
    <property type="evidence" value="ECO:0007669"/>
    <property type="project" value="InterPro"/>
</dbReference>
<evidence type="ECO:0000256" key="7">
    <source>
        <dbReference type="RuleBase" id="RU003879"/>
    </source>
</evidence>
<comment type="subcellular location">
    <subcellularLocation>
        <location evidence="1">Cell membrane</location>
        <topology evidence="1">Single-pass membrane protein</topology>
    </subcellularLocation>
    <subcellularLocation>
        <location evidence="7">Cell membrane</location>
        <topology evidence="7">Single-pass type II membrane protein</topology>
    </subcellularLocation>
</comment>
<dbReference type="GO" id="GO:0005886">
    <property type="term" value="C:plasma membrane"/>
    <property type="evidence" value="ECO:0007669"/>
    <property type="project" value="UniProtKB-SubCell"/>
</dbReference>
<comment type="similarity">
    <text evidence="2 7">Belongs to the ExbD/TolR family.</text>
</comment>
<keyword evidence="7" id="KW-0653">Protein transport</keyword>
<reference evidence="9" key="1">
    <citation type="submission" date="2016-09" db="EMBL/GenBank/DDBJ databases">
        <title>Draft genome of thermotolerant cyanobacterium Desertifilum sp. strain IPPAS B-1220.</title>
        <authorList>
            <person name="Sinetova M.A."/>
            <person name="Bolakhan K."/>
            <person name="Zayadan B.K."/>
            <person name="Mironov K.S."/>
            <person name="Ustinova V."/>
            <person name="Kupriyanova E.V."/>
            <person name="Sidorov R.A."/>
            <person name="Skrypnik A.N."/>
            <person name="Gogoleva N.E."/>
            <person name="Gogolev Y.V."/>
            <person name="Los D.A."/>
        </authorList>
    </citation>
    <scope>NUCLEOTIDE SEQUENCE [LARGE SCALE GENOMIC DNA]</scope>
    <source>
        <strain evidence="9">IPPAS B-1220</strain>
    </source>
</reference>
<dbReference type="Pfam" id="PF02472">
    <property type="entry name" value="ExbD"/>
    <property type="match status" value="1"/>
</dbReference>
<evidence type="ECO:0000256" key="4">
    <source>
        <dbReference type="ARBA" id="ARBA00022692"/>
    </source>
</evidence>
<organism evidence="9">
    <name type="scientific">Desertifilum tharense IPPAS B-1220</name>
    <dbReference type="NCBI Taxonomy" id="1781255"/>
    <lineage>
        <taxon>Bacteria</taxon>
        <taxon>Bacillati</taxon>
        <taxon>Cyanobacteriota</taxon>
        <taxon>Cyanophyceae</taxon>
        <taxon>Desertifilales</taxon>
        <taxon>Desertifilaceae</taxon>
        <taxon>Desertifilum</taxon>
    </lineage>
</organism>
<dbReference type="GO" id="GO:0015031">
    <property type="term" value="P:protein transport"/>
    <property type="evidence" value="ECO:0007669"/>
    <property type="project" value="UniProtKB-KW"/>
</dbReference>
<evidence type="ECO:0000256" key="2">
    <source>
        <dbReference type="ARBA" id="ARBA00005811"/>
    </source>
</evidence>
<evidence type="ECO:0000256" key="3">
    <source>
        <dbReference type="ARBA" id="ARBA00022475"/>
    </source>
</evidence>
<dbReference type="AlphaFoldDB" id="A0A1E5QQ21"/>
<accession>A0A1E5QQ21</accession>
<evidence type="ECO:0000313" key="9">
    <source>
        <dbReference type="EMBL" id="OEJ76704.1"/>
    </source>
</evidence>
<evidence type="ECO:0000256" key="1">
    <source>
        <dbReference type="ARBA" id="ARBA00004162"/>
    </source>
</evidence>
<proteinExistence type="inferred from homology"/>
<keyword evidence="5 8" id="KW-1133">Transmembrane helix</keyword>
<keyword evidence="7" id="KW-0813">Transport</keyword>
<name>A0A1E5QQ21_9CYAN</name>
<gene>
    <name evidence="9" type="ORF">BH720_02780</name>
</gene>